<dbReference type="InterPro" id="IPR008920">
    <property type="entry name" value="TF_FadR/GntR_C"/>
</dbReference>
<dbReference type="PRINTS" id="PR00035">
    <property type="entry name" value="HTHGNTR"/>
</dbReference>
<reference evidence="5 6" key="1">
    <citation type="submission" date="2016-10" db="EMBL/GenBank/DDBJ databases">
        <authorList>
            <person name="de Groot N.N."/>
        </authorList>
    </citation>
    <scope>NUCLEOTIDE SEQUENCE [LARGE SCALE GENOMIC DNA]</scope>
    <source>
        <strain evidence="5 6">DSM 26656</strain>
    </source>
</reference>
<evidence type="ECO:0000259" key="4">
    <source>
        <dbReference type="PROSITE" id="PS50949"/>
    </source>
</evidence>
<dbReference type="InterPro" id="IPR011711">
    <property type="entry name" value="GntR_C"/>
</dbReference>
<keyword evidence="3" id="KW-0804">Transcription</keyword>
<dbReference type="OrthoDB" id="7347280at2"/>
<protein>
    <submittedName>
        <fullName evidence="5">Transcriptional regulator, GntR family</fullName>
    </submittedName>
</protein>
<dbReference type="Pfam" id="PF07729">
    <property type="entry name" value="FCD"/>
    <property type="match status" value="1"/>
</dbReference>
<dbReference type="Gene3D" id="1.20.120.530">
    <property type="entry name" value="GntR ligand-binding domain-like"/>
    <property type="match status" value="1"/>
</dbReference>
<evidence type="ECO:0000313" key="6">
    <source>
        <dbReference type="Proteomes" id="UP000236743"/>
    </source>
</evidence>
<evidence type="ECO:0000256" key="2">
    <source>
        <dbReference type="ARBA" id="ARBA00023125"/>
    </source>
</evidence>
<keyword evidence="6" id="KW-1185">Reference proteome</keyword>
<gene>
    <name evidence="5" type="ORF">SAMN04488115_10228</name>
</gene>
<dbReference type="PANTHER" id="PTHR43537">
    <property type="entry name" value="TRANSCRIPTIONAL REGULATOR, GNTR FAMILY"/>
    <property type="match status" value="1"/>
</dbReference>
<keyword evidence="1" id="KW-0805">Transcription regulation</keyword>
<dbReference type="GO" id="GO:0003677">
    <property type="term" value="F:DNA binding"/>
    <property type="evidence" value="ECO:0007669"/>
    <property type="project" value="UniProtKB-KW"/>
</dbReference>
<dbReference type="InterPro" id="IPR000524">
    <property type="entry name" value="Tscrpt_reg_HTH_GntR"/>
</dbReference>
<dbReference type="Gene3D" id="1.10.10.10">
    <property type="entry name" value="Winged helix-like DNA-binding domain superfamily/Winged helix DNA-binding domain"/>
    <property type="match status" value="1"/>
</dbReference>
<keyword evidence="2" id="KW-0238">DNA-binding</keyword>
<dbReference type="SMART" id="SM00895">
    <property type="entry name" value="FCD"/>
    <property type="match status" value="1"/>
</dbReference>
<dbReference type="GO" id="GO:0003700">
    <property type="term" value="F:DNA-binding transcription factor activity"/>
    <property type="evidence" value="ECO:0007669"/>
    <property type="project" value="InterPro"/>
</dbReference>
<dbReference type="EMBL" id="FNUY01000002">
    <property type="protein sequence ID" value="SEF78812.1"/>
    <property type="molecule type" value="Genomic_DNA"/>
</dbReference>
<dbReference type="Pfam" id="PF00392">
    <property type="entry name" value="GntR"/>
    <property type="match status" value="1"/>
</dbReference>
<dbReference type="PROSITE" id="PS50949">
    <property type="entry name" value="HTH_GNTR"/>
    <property type="match status" value="1"/>
</dbReference>
<dbReference type="SUPFAM" id="SSF48008">
    <property type="entry name" value="GntR ligand-binding domain-like"/>
    <property type="match status" value="1"/>
</dbReference>
<dbReference type="SUPFAM" id="SSF46785">
    <property type="entry name" value="Winged helix' DNA-binding domain"/>
    <property type="match status" value="1"/>
</dbReference>
<feature type="domain" description="HTH gntR-type" evidence="4">
    <location>
        <begin position="19"/>
        <end position="87"/>
    </location>
</feature>
<dbReference type="CDD" id="cd07377">
    <property type="entry name" value="WHTH_GntR"/>
    <property type="match status" value="1"/>
</dbReference>
<dbReference type="AlphaFoldDB" id="A0A1H5UUJ9"/>
<evidence type="ECO:0000313" key="5">
    <source>
        <dbReference type="EMBL" id="SEF78812.1"/>
    </source>
</evidence>
<evidence type="ECO:0000256" key="1">
    <source>
        <dbReference type="ARBA" id="ARBA00023015"/>
    </source>
</evidence>
<dbReference type="InterPro" id="IPR036388">
    <property type="entry name" value="WH-like_DNA-bd_sf"/>
</dbReference>
<dbReference type="PANTHER" id="PTHR43537:SF5">
    <property type="entry name" value="UXU OPERON TRANSCRIPTIONAL REGULATOR"/>
    <property type="match status" value="1"/>
</dbReference>
<proteinExistence type="predicted"/>
<name>A0A1H5UUJ9_9HYPH</name>
<dbReference type="SMART" id="SM00345">
    <property type="entry name" value="HTH_GNTR"/>
    <property type="match status" value="1"/>
</dbReference>
<dbReference type="Proteomes" id="UP000236743">
    <property type="component" value="Unassembled WGS sequence"/>
</dbReference>
<sequence length="250" mass="28153">MPSDGSAVTNQTFKKLDTAPVYRLVFDTIEQQIVKGELKPGVLLPTETHLAEQFGVNRSTVREGIRMLEESGLVQRKSGQRLQVTLPHINATAARTSRLLRLHEVTFRELWEASIAIEPVVARYAAERITAPELALLQQNVAEMEKAINDHVEVVRLDIVFHDLIAQAARNRALGLAREPISQLFMPAGKAILPRLKTQKRIIDAHHALLKALKERDADEAAAWMHRHIADFKRGFEQTGLDIDRPLESF</sequence>
<accession>A0A1H5UUJ9</accession>
<organism evidence="5 6">
    <name type="scientific">Bosea lathyri</name>
    <dbReference type="NCBI Taxonomy" id="1036778"/>
    <lineage>
        <taxon>Bacteria</taxon>
        <taxon>Pseudomonadati</taxon>
        <taxon>Pseudomonadota</taxon>
        <taxon>Alphaproteobacteria</taxon>
        <taxon>Hyphomicrobiales</taxon>
        <taxon>Boseaceae</taxon>
        <taxon>Bosea</taxon>
    </lineage>
</organism>
<dbReference type="InterPro" id="IPR036390">
    <property type="entry name" value="WH_DNA-bd_sf"/>
</dbReference>
<evidence type="ECO:0000256" key="3">
    <source>
        <dbReference type="ARBA" id="ARBA00023163"/>
    </source>
</evidence>